<dbReference type="InterPro" id="IPR010618">
    <property type="entry name" value="RPF"/>
</dbReference>
<feature type="region of interest" description="Disordered" evidence="3">
    <location>
        <begin position="125"/>
        <end position="171"/>
    </location>
</feature>
<dbReference type="InterPro" id="IPR036779">
    <property type="entry name" value="LysM_dom_sf"/>
</dbReference>
<dbReference type="RefSeq" id="WP_273377077.1">
    <property type="nucleotide sequence ID" value="NZ_BAABJL010000095.1"/>
</dbReference>
<accession>A0A927N841</accession>
<dbReference type="Gene3D" id="1.10.530.10">
    <property type="match status" value="1"/>
</dbReference>
<dbReference type="AlphaFoldDB" id="A0A927N841"/>
<organism evidence="6 7">
    <name type="scientific">Actinopolymorpha pittospori</name>
    <dbReference type="NCBI Taxonomy" id="648752"/>
    <lineage>
        <taxon>Bacteria</taxon>
        <taxon>Bacillati</taxon>
        <taxon>Actinomycetota</taxon>
        <taxon>Actinomycetes</taxon>
        <taxon>Propionibacteriales</taxon>
        <taxon>Actinopolymorphaceae</taxon>
        <taxon>Actinopolymorpha</taxon>
    </lineage>
</organism>
<dbReference type="CDD" id="cd00118">
    <property type="entry name" value="LysM"/>
    <property type="match status" value="1"/>
</dbReference>
<evidence type="ECO:0000313" key="7">
    <source>
        <dbReference type="Proteomes" id="UP000638648"/>
    </source>
</evidence>
<feature type="compositionally biased region" description="Basic and acidic residues" evidence="3">
    <location>
        <begin position="142"/>
        <end position="162"/>
    </location>
</feature>
<comment type="caution">
    <text evidence="6">The sequence shown here is derived from an EMBL/GenBank/DDBJ whole genome shotgun (WGS) entry which is preliminary data.</text>
</comment>
<dbReference type="Pfam" id="PF01476">
    <property type="entry name" value="LysM"/>
    <property type="match status" value="1"/>
</dbReference>
<protein>
    <submittedName>
        <fullName evidence="6">Nucleoid-associated protein YgaU</fullName>
    </submittedName>
</protein>
<dbReference type="Pfam" id="PF06737">
    <property type="entry name" value="Transglycosylas"/>
    <property type="match status" value="1"/>
</dbReference>
<dbReference type="GO" id="GO:0016787">
    <property type="term" value="F:hydrolase activity"/>
    <property type="evidence" value="ECO:0007669"/>
    <property type="project" value="UniProtKB-KW"/>
</dbReference>
<dbReference type="InterPro" id="IPR052196">
    <property type="entry name" value="Bact_Kbp"/>
</dbReference>
<evidence type="ECO:0000256" key="4">
    <source>
        <dbReference type="SAM" id="SignalP"/>
    </source>
</evidence>
<keyword evidence="2" id="KW-0378">Hydrolase</keyword>
<evidence type="ECO:0000259" key="5">
    <source>
        <dbReference type="PROSITE" id="PS51782"/>
    </source>
</evidence>
<gene>
    <name evidence="6" type="ORF">HEB94_007540</name>
</gene>
<dbReference type="PROSITE" id="PS51782">
    <property type="entry name" value="LYSM"/>
    <property type="match status" value="1"/>
</dbReference>
<keyword evidence="7" id="KW-1185">Reference proteome</keyword>
<dbReference type="Proteomes" id="UP000638648">
    <property type="component" value="Unassembled WGS sequence"/>
</dbReference>
<evidence type="ECO:0000256" key="3">
    <source>
        <dbReference type="SAM" id="MobiDB-lite"/>
    </source>
</evidence>
<dbReference type="EMBL" id="JADBEM010000001">
    <property type="protein sequence ID" value="MBE1610692.1"/>
    <property type="molecule type" value="Genomic_DNA"/>
</dbReference>
<dbReference type="PANTHER" id="PTHR34700:SF4">
    <property type="entry name" value="PHAGE-LIKE ELEMENT PBSX PROTEIN XKDP"/>
    <property type="match status" value="1"/>
</dbReference>
<comment type="similarity">
    <text evidence="1">Belongs to the transglycosylase family. Rpf subfamily.</text>
</comment>
<feature type="domain" description="LysM" evidence="5">
    <location>
        <begin position="179"/>
        <end position="228"/>
    </location>
</feature>
<dbReference type="InterPro" id="IPR023346">
    <property type="entry name" value="Lysozyme-like_dom_sf"/>
</dbReference>
<reference evidence="6" key="1">
    <citation type="submission" date="2020-10" db="EMBL/GenBank/DDBJ databases">
        <title>Sequencing the genomes of 1000 actinobacteria strains.</title>
        <authorList>
            <person name="Klenk H.-P."/>
        </authorList>
    </citation>
    <scope>NUCLEOTIDE SEQUENCE</scope>
    <source>
        <strain evidence="6">DSM 45354</strain>
    </source>
</reference>
<sequence length="229" mass="24429">MPYKAKHRGKSRSRAVAKRVTQTAAVTGVAAAVPVVGLTATANAATVDTWERLAQCESSGNWSINTGNGFYGGLQFTRSTWRAFGGLKYASRADYATKSEQIAIAEKVLDGQGWGAWPACSSKLGLGSNDKGGDPGSPPSRTQERQRDDSSSRATRGSERPKLKTVSTKTTNRKVAAGATYIIRAGDSLSTIAQAQNVEGGWRALWKLNRSLVGGNPNLIFPNEKIRLS</sequence>
<dbReference type="PANTHER" id="PTHR34700">
    <property type="entry name" value="POTASSIUM BINDING PROTEIN KBP"/>
    <property type="match status" value="1"/>
</dbReference>
<keyword evidence="4" id="KW-0732">Signal</keyword>
<dbReference type="CDD" id="cd13925">
    <property type="entry name" value="RPF"/>
    <property type="match status" value="1"/>
</dbReference>
<proteinExistence type="inferred from homology"/>
<dbReference type="InterPro" id="IPR018392">
    <property type="entry name" value="LysM"/>
</dbReference>
<dbReference type="SUPFAM" id="SSF53955">
    <property type="entry name" value="Lysozyme-like"/>
    <property type="match status" value="1"/>
</dbReference>
<name>A0A927N841_9ACTN</name>
<dbReference type="SMART" id="SM00257">
    <property type="entry name" value="LysM"/>
    <property type="match status" value="1"/>
</dbReference>
<evidence type="ECO:0000313" key="6">
    <source>
        <dbReference type="EMBL" id="MBE1610692.1"/>
    </source>
</evidence>
<evidence type="ECO:0000256" key="1">
    <source>
        <dbReference type="ARBA" id="ARBA00010830"/>
    </source>
</evidence>
<feature type="chain" id="PRO_5037620551" evidence="4">
    <location>
        <begin position="45"/>
        <end position="229"/>
    </location>
</feature>
<dbReference type="Gene3D" id="3.10.350.10">
    <property type="entry name" value="LysM domain"/>
    <property type="match status" value="1"/>
</dbReference>
<feature type="signal peptide" evidence="4">
    <location>
        <begin position="1"/>
        <end position="44"/>
    </location>
</feature>
<evidence type="ECO:0000256" key="2">
    <source>
        <dbReference type="ARBA" id="ARBA00022801"/>
    </source>
</evidence>